<evidence type="ECO:0000256" key="2">
    <source>
        <dbReference type="ARBA" id="ARBA00006665"/>
    </source>
</evidence>
<dbReference type="Pfam" id="PF03348">
    <property type="entry name" value="Serinc"/>
    <property type="match status" value="1"/>
</dbReference>
<evidence type="ECO:0000256" key="6">
    <source>
        <dbReference type="SAM" id="Phobius"/>
    </source>
</evidence>
<feature type="transmembrane region" description="Helical" evidence="6">
    <location>
        <begin position="34"/>
        <end position="55"/>
    </location>
</feature>
<evidence type="ECO:0000313" key="8">
    <source>
        <dbReference type="Proteomes" id="UP000472266"/>
    </source>
</evidence>
<name>A0A672U089_STRHB</name>
<dbReference type="Ensembl" id="ENSSHBT00005009789.1">
    <property type="protein sequence ID" value="ENSSHBP00005008143.1"/>
    <property type="gene ID" value="ENSSHBG00005007099.1"/>
</dbReference>
<protein>
    <submittedName>
        <fullName evidence="7">Uncharacterized protein</fullName>
    </submittedName>
</protein>
<evidence type="ECO:0000256" key="5">
    <source>
        <dbReference type="ARBA" id="ARBA00023136"/>
    </source>
</evidence>
<evidence type="ECO:0000256" key="4">
    <source>
        <dbReference type="ARBA" id="ARBA00022989"/>
    </source>
</evidence>
<keyword evidence="8" id="KW-1185">Reference proteome</keyword>
<reference evidence="7 8" key="1">
    <citation type="submission" date="2019-11" db="EMBL/GenBank/DDBJ databases">
        <title>Strigops habroptila (kakapo) genome, bStrHab1, primary haplotype, v2.</title>
        <authorList>
            <person name="Jarvis E.D."/>
            <person name="Howard J."/>
            <person name="Rhie A."/>
            <person name="Phillippy A."/>
            <person name="Korlach J."/>
            <person name="Digby A."/>
            <person name="Iorns D."/>
            <person name="Eason D."/>
            <person name="Robertson B."/>
            <person name="Raemaekers T."/>
            <person name="Howe K."/>
            <person name="Lewin H."/>
            <person name="Damas J."/>
            <person name="Hastie A."/>
            <person name="Tracey A."/>
            <person name="Chow W."/>
            <person name="Fedrigo O."/>
        </authorList>
    </citation>
    <scope>NUCLEOTIDE SEQUENCE [LARGE SCALE GENOMIC DNA]</scope>
</reference>
<dbReference type="InParanoid" id="A0A672U089"/>
<dbReference type="Proteomes" id="UP000472266">
    <property type="component" value="Chromosome 1"/>
</dbReference>
<evidence type="ECO:0000313" key="7">
    <source>
        <dbReference type="Ensembl" id="ENSSHBP00005008143.1"/>
    </source>
</evidence>
<organism evidence="7 8">
    <name type="scientific">Strigops habroptila</name>
    <name type="common">Kakapo</name>
    <dbReference type="NCBI Taxonomy" id="2489341"/>
    <lineage>
        <taxon>Eukaryota</taxon>
        <taxon>Metazoa</taxon>
        <taxon>Chordata</taxon>
        <taxon>Craniata</taxon>
        <taxon>Vertebrata</taxon>
        <taxon>Euteleostomi</taxon>
        <taxon>Archelosauria</taxon>
        <taxon>Archosauria</taxon>
        <taxon>Dinosauria</taxon>
        <taxon>Saurischia</taxon>
        <taxon>Theropoda</taxon>
        <taxon>Coelurosauria</taxon>
        <taxon>Aves</taxon>
        <taxon>Neognathae</taxon>
        <taxon>Neoaves</taxon>
        <taxon>Telluraves</taxon>
        <taxon>Australaves</taxon>
        <taxon>Psittaciformes</taxon>
        <taxon>Psittacidae</taxon>
        <taxon>Strigops</taxon>
    </lineage>
</organism>
<comment type="subcellular location">
    <subcellularLocation>
        <location evidence="1">Membrane</location>
        <topology evidence="1">Multi-pass membrane protein</topology>
    </subcellularLocation>
</comment>
<dbReference type="OMA" id="CPTSRNS"/>
<evidence type="ECO:0000256" key="1">
    <source>
        <dbReference type="ARBA" id="ARBA00004141"/>
    </source>
</evidence>
<evidence type="ECO:0000256" key="3">
    <source>
        <dbReference type="ARBA" id="ARBA00022692"/>
    </source>
</evidence>
<proteinExistence type="inferred from homology"/>
<keyword evidence="4 6" id="KW-1133">Transmembrane helix</keyword>
<comment type="similarity">
    <text evidence="2">Belongs to the TDE1 family.</text>
</comment>
<keyword evidence="3 6" id="KW-0812">Transmembrane</keyword>
<dbReference type="InterPro" id="IPR005016">
    <property type="entry name" value="TDE1/TMS"/>
</dbReference>
<dbReference type="AlphaFoldDB" id="A0A672U089"/>
<reference evidence="7" key="2">
    <citation type="submission" date="2025-08" db="UniProtKB">
        <authorList>
            <consortium name="Ensembl"/>
        </authorList>
    </citation>
    <scope>IDENTIFICATION</scope>
</reference>
<accession>A0A672U089</accession>
<sequence>NSFVYGFLSDSSCIASCLMCSCCPTSRNSIVTRLLCSVFLLFSILIAIIMFAPLVDDLVNKAVTVHLNLCKYINCNKNSLVFLILCISNSQEAISLGEIILLAMS</sequence>
<keyword evidence="5 6" id="KW-0472">Membrane</keyword>
<dbReference type="GO" id="GO:0016020">
    <property type="term" value="C:membrane"/>
    <property type="evidence" value="ECO:0007669"/>
    <property type="project" value="UniProtKB-SubCell"/>
</dbReference>
<reference evidence="7" key="3">
    <citation type="submission" date="2025-09" db="UniProtKB">
        <authorList>
            <consortium name="Ensembl"/>
        </authorList>
    </citation>
    <scope>IDENTIFICATION</scope>
</reference>